<dbReference type="OrthoDB" id="300709at2759"/>
<sequence>MSRKIITVYGATGNQGGSVVNSLLENKSGDFKIRGITRNPDSKKAKALAARGVEIVKADGLRRDQMLAAFQGTWAVFLNTNSVDPALHQPGGITESDHGKEVVDAAFEAGAEVLIYSGSASPAEITNGSITSAGMDEKYIVAEYAKAKGFKSAVNVGTGWYMENHFNPEVAVLLGGLPYTEDEDGYLTLAMPNWGGDNTIPFVSIGDDYGDIVHGVLLDPETYNGQFVQGFSELATPEELVAAVQKASGKKSRFNEVKDWTTIETHGEPEIETVKNLFGFVQYTGGQFFGVPSDVAQSKKLKAAATTAKGRPASDGKLTTVEQFAKKALSA</sequence>
<dbReference type="GO" id="GO:0016491">
    <property type="term" value="F:oxidoreductase activity"/>
    <property type="evidence" value="ECO:0007669"/>
    <property type="project" value="UniProtKB-KW"/>
</dbReference>
<dbReference type="eggNOG" id="ENOG502SKP9">
    <property type="taxonomic scope" value="Eukaryota"/>
</dbReference>
<reference evidence="5 6" key="1">
    <citation type="submission" date="2014-02" db="EMBL/GenBank/DDBJ databases">
        <title>The genome sequence of the entomopathogenic fungus Metarhizium robertsii ARSEF 2575.</title>
        <authorList>
            <person name="Giuliano Garisto Donzelli B."/>
            <person name="Roe B.A."/>
            <person name="Macmil S.L."/>
            <person name="Krasnoff S.B."/>
            <person name="Gibson D.M."/>
        </authorList>
    </citation>
    <scope>NUCLEOTIDE SEQUENCE [LARGE SCALE GENOMIC DNA]</scope>
    <source>
        <strain evidence="5 6">ARSEF 2575</strain>
    </source>
</reference>
<accession>A0A0A1UWF0</accession>
<keyword evidence="3" id="KW-0560">Oxidoreductase</keyword>
<evidence type="ECO:0000313" key="5">
    <source>
        <dbReference type="EMBL" id="EXV02357.1"/>
    </source>
</evidence>
<evidence type="ECO:0000256" key="2">
    <source>
        <dbReference type="ARBA" id="ARBA00022857"/>
    </source>
</evidence>
<dbReference type="CDD" id="cd05251">
    <property type="entry name" value="NmrA_like_SDR_a"/>
    <property type="match status" value="1"/>
</dbReference>
<keyword evidence="2" id="KW-0521">NADP</keyword>
<dbReference type="Pfam" id="PF05368">
    <property type="entry name" value="NmrA"/>
    <property type="match status" value="1"/>
</dbReference>
<evidence type="ECO:0000313" key="6">
    <source>
        <dbReference type="Proteomes" id="UP000030151"/>
    </source>
</evidence>
<proteinExistence type="inferred from homology"/>
<protein>
    <submittedName>
        <fullName evidence="5">NmrA-like family protein</fullName>
    </submittedName>
</protein>
<dbReference type="SUPFAM" id="SSF51735">
    <property type="entry name" value="NAD(P)-binding Rossmann-fold domains"/>
    <property type="match status" value="1"/>
</dbReference>
<feature type="domain" description="NmrA-like" evidence="4">
    <location>
        <begin position="3"/>
        <end position="302"/>
    </location>
</feature>
<dbReference type="AlphaFoldDB" id="A0A0A1UWF0"/>
<comment type="similarity">
    <text evidence="1">Belongs to the NmrA-type oxidoreductase family.</text>
</comment>
<name>A0A0A1UWF0_9HYPO</name>
<evidence type="ECO:0000256" key="1">
    <source>
        <dbReference type="ARBA" id="ARBA00006328"/>
    </source>
</evidence>
<dbReference type="InterPro" id="IPR036291">
    <property type="entry name" value="NAD(P)-bd_dom_sf"/>
</dbReference>
<dbReference type="EMBL" id="JELW01000005">
    <property type="protein sequence ID" value="EXV02357.1"/>
    <property type="molecule type" value="Genomic_DNA"/>
</dbReference>
<dbReference type="Gene3D" id="3.90.25.10">
    <property type="entry name" value="UDP-galactose 4-epimerase, domain 1"/>
    <property type="match status" value="1"/>
</dbReference>
<gene>
    <name evidence="5" type="ORF">X797_004487</name>
</gene>
<dbReference type="InterPro" id="IPR008030">
    <property type="entry name" value="NmrA-like"/>
</dbReference>
<dbReference type="Gene3D" id="3.40.50.720">
    <property type="entry name" value="NAD(P)-binding Rossmann-like Domain"/>
    <property type="match status" value="1"/>
</dbReference>
<dbReference type="HOGENOM" id="CLU_007383_8_5_1"/>
<dbReference type="PANTHER" id="PTHR42748:SF30">
    <property type="entry name" value="NMRA-LIKE DOMAIN-CONTAINING PROTEIN"/>
    <property type="match status" value="1"/>
</dbReference>
<comment type="caution">
    <text evidence="5">The sequence shown here is derived from an EMBL/GenBank/DDBJ whole genome shotgun (WGS) entry which is preliminary data.</text>
</comment>
<evidence type="ECO:0000256" key="3">
    <source>
        <dbReference type="ARBA" id="ARBA00023002"/>
    </source>
</evidence>
<dbReference type="PANTHER" id="PTHR42748">
    <property type="entry name" value="NITROGEN METABOLITE REPRESSION PROTEIN NMRA FAMILY MEMBER"/>
    <property type="match status" value="1"/>
</dbReference>
<organism evidence="5 6">
    <name type="scientific">Metarhizium robertsii</name>
    <dbReference type="NCBI Taxonomy" id="568076"/>
    <lineage>
        <taxon>Eukaryota</taxon>
        <taxon>Fungi</taxon>
        <taxon>Dikarya</taxon>
        <taxon>Ascomycota</taxon>
        <taxon>Pezizomycotina</taxon>
        <taxon>Sordariomycetes</taxon>
        <taxon>Hypocreomycetidae</taxon>
        <taxon>Hypocreales</taxon>
        <taxon>Clavicipitaceae</taxon>
        <taxon>Metarhizium</taxon>
    </lineage>
</organism>
<dbReference type="GO" id="GO:0005634">
    <property type="term" value="C:nucleus"/>
    <property type="evidence" value="ECO:0007669"/>
    <property type="project" value="TreeGrafter"/>
</dbReference>
<dbReference type="Proteomes" id="UP000030151">
    <property type="component" value="Unassembled WGS sequence"/>
</dbReference>
<dbReference type="InterPro" id="IPR051164">
    <property type="entry name" value="NmrA-like_oxidored"/>
</dbReference>
<evidence type="ECO:0000259" key="4">
    <source>
        <dbReference type="Pfam" id="PF05368"/>
    </source>
</evidence>